<evidence type="ECO:0000313" key="7">
    <source>
        <dbReference type="Proteomes" id="UP000694232"/>
    </source>
</evidence>
<dbReference type="InterPro" id="IPR006059">
    <property type="entry name" value="SBP"/>
</dbReference>
<name>A0A975YPS6_9VIBR</name>
<dbReference type="SUPFAM" id="SSF53850">
    <property type="entry name" value="Periplasmic binding protein-like II"/>
    <property type="match status" value="1"/>
</dbReference>
<evidence type="ECO:0000313" key="6">
    <source>
        <dbReference type="EMBL" id="QXO18840.1"/>
    </source>
</evidence>
<dbReference type="KEGG" id="vos:KNV97_11495"/>
<dbReference type="GO" id="GO:0042956">
    <property type="term" value="P:maltodextrin transmembrane transport"/>
    <property type="evidence" value="ECO:0007669"/>
    <property type="project" value="TreeGrafter"/>
</dbReference>
<organism evidence="6 7">
    <name type="scientific">Vibrio ostreae</name>
    <dbReference type="NCBI Taxonomy" id="2841925"/>
    <lineage>
        <taxon>Bacteria</taxon>
        <taxon>Pseudomonadati</taxon>
        <taxon>Pseudomonadota</taxon>
        <taxon>Gammaproteobacteria</taxon>
        <taxon>Vibrionales</taxon>
        <taxon>Vibrionaceae</taxon>
        <taxon>Vibrio</taxon>
    </lineage>
</organism>
<dbReference type="PANTHER" id="PTHR30061:SF50">
    <property type="entry name" value="MALTOSE_MALTODEXTRIN-BINDING PERIPLASMIC PROTEIN"/>
    <property type="match status" value="1"/>
</dbReference>
<keyword evidence="2 5" id="KW-0813">Transport</keyword>
<reference evidence="6" key="1">
    <citation type="submission" date="2021-06" db="EMBL/GenBank/DDBJ databases">
        <title>Vibrio nov. sp., novel gut bacterium isolated from Yellow Sea oyster.</title>
        <authorList>
            <person name="Muhammad N."/>
            <person name="Nguyen T.H."/>
            <person name="Lee Y.-J."/>
            <person name="Ko J."/>
            <person name="Kim S.-G."/>
        </authorList>
    </citation>
    <scope>NUCLEOTIDE SEQUENCE</scope>
    <source>
        <strain evidence="6">OG9-811</strain>
    </source>
</reference>
<dbReference type="GO" id="GO:0055052">
    <property type="term" value="C:ATP-binding cassette (ABC) transporter complex, substrate-binding subunit-containing"/>
    <property type="evidence" value="ECO:0007669"/>
    <property type="project" value="TreeGrafter"/>
</dbReference>
<sequence>MDSKKFSKKINLISATVALFCSPLTFAQQSLLVWEDIQKSFGNEEAVAAFEKEHDVKINVVEMPYGGQVESLRMDGPAGTGPDVILIPHDQIGGAVIQGLLAPITESENVVDTFSESSIEALTYNGVLYGLPKSVETLFMVYNKDMIDKLPETLDEIYELSKSFRAEGKYGLLAKWDELYYTYGILSGMGGDVFAKKEDGSYNSNKVLLNESGAIEGAKYIQKFYQSKVFPAGIVGNNGLNAIDSLFTSSKAAIVQTGPWSLQPYKEAGINYGVAPLPKLPSGKHMGAFMGVKSYSISTFSQNKPLAQEFIEFINNYNNAKRRFELTGEVPAVKALIDDPVIKNDPGARAVAMQSIYSTSMPSIPEMNEVWGPANSALQLIATNKQDPKSALDAAVASINMQIEANHAMMGQ</sequence>
<dbReference type="PANTHER" id="PTHR30061">
    <property type="entry name" value="MALTOSE-BINDING PERIPLASMIC PROTEIN"/>
    <property type="match status" value="1"/>
</dbReference>
<dbReference type="Proteomes" id="UP000694232">
    <property type="component" value="Chromosome 1"/>
</dbReference>
<evidence type="ECO:0000256" key="1">
    <source>
        <dbReference type="ARBA" id="ARBA00008520"/>
    </source>
</evidence>
<dbReference type="RefSeq" id="WP_136487478.1">
    <property type="nucleotide sequence ID" value="NZ_CP076643.1"/>
</dbReference>
<evidence type="ECO:0000256" key="4">
    <source>
        <dbReference type="ARBA" id="ARBA00022729"/>
    </source>
</evidence>
<dbReference type="GO" id="GO:0015768">
    <property type="term" value="P:maltose transport"/>
    <property type="evidence" value="ECO:0007669"/>
    <property type="project" value="TreeGrafter"/>
</dbReference>
<feature type="chain" id="PRO_5038163585" description="Maltodextrin-binding protein" evidence="5">
    <location>
        <begin position="28"/>
        <end position="412"/>
    </location>
</feature>
<comment type="subcellular location">
    <subcellularLocation>
        <location evidence="5">Periplasm</location>
    </subcellularLocation>
</comment>
<evidence type="ECO:0000256" key="3">
    <source>
        <dbReference type="ARBA" id="ARBA00022597"/>
    </source>
</evidence>
<evidence type="ECO:0000256" key="2">
    <source>
        <dbReference type="ARBA" id="ARBA00022448"/>
    </source>
</evidence>
<dbReference type="InterPro" id="IPR006060">
    <property type="entry name" value="Maltose/Cyclodextrin-bd"/>
</dbReference>
<dbReference type="PRINTS" id="PR00181">
    <property type="entry name" value="MALTOSEBP"/>
</dbReference>
<dbReference type="Pfam" id="PF13416">
    <property type="entry name" value="SBP_bac_8"/>
    <property type="match status" value="1"/>
</dbReference>
<dbReference type="GO" id="GO:0015144">
    <property type="term" value="F:carbohydrate transmembrane transporter activity"/>
    <property type="evidence" value="ECO:0007669"/>
    <property type="project" value="InterPro"/>
</dbReference>
<gene>
    <name evidence="6" type="ORF">KNV97_11495</name>
</gene>
<dbReference type="EMBL" id="CP076643">
    <property type="protein sequence ID" value="QXO18840.1"/>
    <property type="molecule type" value="Genomic_DNA"/>
</dbReference>
<comment type="function">
    <text evidence="5">Part of the ABC transporter complex MalEFGK involved in maltose/maltodextrin import. Binds maltose and higher maltodextrins.</text>
</comment>
<keyword evidence="7" id="KW-1185">Reference proteome</keyword>
<keyword evidence="3 5" id="KW-0762">Sugar transport</keyword>
<dbReference type="Gene3D" id="3.40.190.10">
    <property type="entry name" value="Periplasmic binding protein-like II"/>
    <property type="match status" value="2"/>
</dbReference>
<keyword evidence="4 5" id="KW-0732">Signal</keyword>
<feature type="signal peptide" evidence="5">
    <location>
        <begin position="1"/>
        <end position="27"/>
    </location>
</feature>
<keyword evidence="5" id="KW-0574">Periplasm</keyword>
<accession>A0A975YPS6</accession>
<comment type="similarity">
    <text evidence="1 5">Belongs to the bacterial solute-binding protein 1 family.</text>
</comment>
<proteinExistence type="inferred from homology"/>
<protein>
    <recommendedName>
        <fullName evidence="5">Maltodextrin-binding protein</fullName>
    </recommendedName>
</protein>
<dbReference type="AlphaFoldDB" id="A0A975YPS6"/>
<dbReference type="GO" id="GO:0042597">
    <property type="term" value="C:periplasmic space"/>
    <property type="evidence" value="ECO:0007669"/>
    <property type="project" value="UniProtKB-SubCell"/>
</dbReference>
<evidence type="ECO:0000256" key="5">
    <source>
        <dbReference type="RuleBase" id="RU365005"/>
    </source>
</evidence>
<dbReference type="GO" id="GO:1901982">
    <property type="term" value="F:maltose binding"/>
    <property type="evidence" value="ECO:0007669"/>
    <property type="project" value="TreeGrafter"/>
</dbReference>